<dbReference type="InterPro" id="IPR051043">
    <property type="entry name" value="Sulfatase_Mod_Factor_Kinase"/>
</dbReference>
<dbReference type="InterPro" id="IPR042095">
    <property type="entry name" value="SUMF_sf"/>
</dbReference>
<dbReference type="RefSeq" id="WP_306887347.1">
    <property type="nucleotide sequence ID" value="NZ_JAUSUL010000005.1"/>
</dbReference>
<gene>
    <name evidence="2" type="ORF">J2S73_003912</name>
</gene>
<accession>A0AAE4AUH0</accession>
<name>A0AAE4AUH0_9HYPH</name>
<evidence type="ECO:0000259" key="1">
    <source>
        <dbReference type="Pfam" id="PF03781"/>
    </source>
</evidence>
<dbReference type="SUPFAM" id="SSF56436">
    <property type="entry name" value="C-type lectin-like"/>
    <property type="match status" value="1"/>
</dbReference>
<proteinExistence type="predicted"/>
<dbReference type="PANTHER" id="PTHR23150:SF19">
    <property type="entry name" value="FORMYLGLYCINE-GENERATING ENZYME"/>
    <property type="match status" value="1"/>
</dbReference>
<reference evidence="2" key="1">
    <citation type="submission" date="2023-07" db="EMBL/GenBank/DDBJ databases">
        <title>Genomic Encyclopedia of Type Strains, Phase IV (KMG-IV): sequencing the most valuable type-strain genomes for metagenomic binning, comparative biology and taxonomic classification.</title>
        <authorList>
            <person name="Goeker M."/>
        </authorList>
    </citation>
    <scope>NUCLEOTIDE SEQUENCE</scope>
    <source>
        <strain evidence="2">DSM 21202</strain>
    </source>
</reference>
<dbReference type="AlphaFoldDB" id="A0AAE4AUH0"/>
<protein>
    <submittedName>
        <fullName evidence="2">Formylglycine-generating enzyme required for sulfatase activity</fullName>
    </submittedName>
</protein>
<evidence type="ECO:0000313" key="2">
    <source>
        <dbReference type="EMBL" id="MDQ0317428.1"/>
    </source>
</evidence>
<dbReference type="Proteomes" id="UP001229244">
    <property type="component" value="Unassembled WGS sequence"/>
</dbReference>
<dbReference type="Gene3D" id="3.90.1580.10">
    <property type="entry name" value="paralog of FGE (formylglycine-generating enzyme)"/>
    <property type="match status" value="1"/>
</dbReference>
<dbReference type="Pfam" id="PF03781">
    <property type="entry name" value="FGE-sulfatase"/>
    <property type="match status" value="1"/>
</dbReference>
<dbReference type="InterPro" id="IPR005532">
    <property type="entry name" value="SUMF_dom"/>
</dbReference>
<dbReference type="EMBL" id="JAUSUL010000005">
    <property type="protein sequence ID" value="MDQ0317428.1"/>
    <property type="molecule type" value="Genomic_DNA"/>
</dbReference>
<dbReference type="PANTHER" id="PTHR23150">
    <property type="entry name" value="SULFATASE MODIFYING FACTOR 1, 2"/>
    <property type="match status" value="1"/>
</dbReference>
<dbReference type="InterPro" id="IPR016187">
    <property type="entry name" value="CTDL_fold"/>
</dbReference>
<sequence>MNVTIAERGIGEAGRGKLPDTLLKPGGMVFAPPTEPVDDFTDVSRWWRWVEGADWRHPEGPGSSIAGREHHPVVQVSVEDAYAYAQWAGRALPTEAQWEYAARGGLEDARYTWGDTYDETDGTKANTWQGAFPTEDEAIDGAHGTAKVGCYEANGYGLYDMAGNVWEFVQNWWVPGHPAGSATDPLGPTLGEARRFGTALGPQVTVKGGSWLCAPVYCARFRPSARQPQELALGSNHIGFRTVRPAGGAR</sequence>
<keyword evidence="3" id="KW-1185">Reference proteome</keyword>
<comment type="caution">
    <text evidence="2">The sequence shown here is derived from an EMBL/GenBank/DDBJ whole genome shotgun (WGS) entry which is preliminary data.</text>
</comment>
<dbReference type="GO" id="GO:0120147">
    <property type="term" value="F:formylglycine-generating oxidase activity"/>
    <property type="evidence" value="ECO:0007669"/>
    <property type="project" value="TreeGrafter"/>
</dbReference>
<organism evidence="2 3">
    <name type="scientific">Amorphus orientalis</name>
    <dbReference type="NCBI Taxonomy" id="649198"/>
    <lineage>
        <taxon>Bacteria</taxon>
        <taxon>Pseudomonadati</taxon>
        <taxon>Pseudomonadota</taxon>
        <taxon>Alphaproteobacteria</taxon>
        <taxon>Hyphomicrobiales</taxon>
        <taxon>Amorphaceae</taxon>
        <taxon>Amorphus</taxon>
    </lineage>
</organism>
<feature type="domain" description="Sulfatase-modifying factor enzyme-like" evidence="1">
    <location>
        <begin position="42"/>
        <end position="244"/>
    </location>
</feature>
<evidence type="ECO:0000313" key="3">
    <source>
        <dbReference type="Proteomes" id="UP001229244"/>
    </source>
</evidence>